<comment type="caution">
    <text evidence="1">The sequence shown here is derived from an EMBL/GenBank/DDBJ whole genome shotgun (WGS) entry which is preliminary data.</text>
</comment>
<evidence type="ECO:0000313" key="2">
    <source>
        <dbReference type="Proteomes" id="UP000232323"/>
    </source>
</evidence>
<accession>A0A250XPK4</accession>
<keyword evidence="2" id="KW-1185">Reference proteome</keyword>
<dbReference type="EMBL" id="BEGY01000139">
    <property type="protein sequence ID" value="GAX84879.1"/>
    <property type="molecule type" value="Genomic_DNA"/>
</dbReference>
<proteinExistence type="predicted"/>
<protein>
    <submittedName>
        <fullName evidence="1">Uncharacterized protein</fullName>
    </submittedName>
</protein>
<reference evidence="1 2" key="1">
    <citation type="submission" date="2017-08" db="EMBL/GenBank/DDBJ databases">
        <title>Acidophilic green algal genome provides insights into adaptation to an acidic environment.</title>
        <authorList>
            <person name="Hirooka S."/>
            <person name="Hirose Y."/>
            <person name="Kanesaki Y."/>
            <person name="Higuchi S."/>
            <person name="Fujiwara T."/>
            <person name="Onuma R."/>
            <person name="Era A."/>
            <person name="Ohbayashi R."/>
            <person name="Uzuka A."/>
            <person name="Nozaki H."/>
            <person name="Yoshikawa H."/>
            <person name="Miyagishima S.Y."/>
        </authorList>
    </citation>
    <scope>NUCLEOTIDE SEQUENCE [LARGE SCALE GENOMIC DNA]</scope>
    <source>
        <strain evidence="1 2">NIES-2499</strain>
    </source>
</reference>
<dbReference type="Proteomes" id="UP000232323">
    <property type="component" value="Unassembled WGS sequence"/>
</dbReference>
<sequence>MLCRHSLTWHACLQRNKVSRECERMNVNLRLIQDRMTQHKVDAPCTGLAAKALGKYKLEEETGLFVKFFSYQESSKHPEVQLADDDLIQRGAILNFSVKLDSLLQDHKHHRNLIQGLYDSKLRSLISKYSARLIKPAITPSDIQNKGTLQSLYRNKQQALDVEAALVAAGSLMTAEVFGADLDSAYADRNREQHVNTNAQLQVEFERMRKAGVVALMQEEMPLECLILDHFEVFLQLLSP</sequence>
<dbReference type="OrthoDB" id="10627586at2759"/>
<evidence type="ECO:0000313" key="1">
    <source>
        <dbReference type="EMBL" id="GAX84879.1"/>
    </source>
</evidence>
<organism evidence="1 2">
    <name type="scientific">Chlamydomonas eustigma</name>
    <dbReference type="NCBI Taxonomy" id="1157962"/>
    <lineage>
        <taxon>Eukaryota</taxon>
        <taxon>Viridiplantae</taxon>
        <taxon>Chlorophyta</taxon>
        <taxon>core chlorophytes</taxon>
        <taxon>Chlorophyceae</taxon>
        <taxon>CS clade</taxon>
        <taxon>Chlamydomonadales</taxon>
        <taxon>Chlamydomonadaceae</taxon>
        <taxon>Chlamydomonas</taxon>
    </lineage>
</organism>
<gene>
    <name evidence="1" type="ORF">CEUSTIGMA_g12300.t1</name>
</gene>
<name>A0A250XPK4_9CHLO</name>
<dbReference type="AlphaFoldDB" id="A0A250XPK4"/>